<dbReference type="InterPro" id="IPR023298">
    <property type="entry name" value="ATPase_P-typ_TM_dom_sf"/>
</dbReference>
<accession>A0A914RNT6</accession>
<sequence>MLNNSGPRYKRSELERLTNWDIIWCVLILLVMCFTGAIFSAIWLSSFADPYRVPFLTFIENIDVLNPELEGFINFWSYVIVLQRADIEPAGVWEYSPPNIIFIGVVGGVCELKVMIPISLYVSIEIIKLGQIYLISQDVNLYHESADKRIQCRALNIPEELGQVQFVMSDKTGTLTENQ</sequence>
<comment type="subcellular location">
    <subcellularLocation>
        <location evidence="1">Membrane</location>
    </subcellularLocation>
</comment>
<keyword evidence="2 5" id="KW-0812">Transmembrane</keyword>
<reference evidence="7" key="1">
    <citation type="submission" date="2022-11" db="UniProtKB">
        <authorList>
            <consortium name="WormBaseParasite"/>
        </authorList>
    </citation>
    <scope>IDENTIFICATION</scope>
</reference>
<keyword evidence="4 5" id="KW-0472">Membrane</keyword>
<feature type="transmembrane region" description="Helical" evidence="5">
    <location>
        <begin position="100"/>
        <end position="122"/>
    </location>
</feature>
<evidence type="ECO:0000313" key="7">
    <source>
        <dbReference type="WBParaSite" id="PEQ_0000356001-mRNA-1"/>
    </source>
</evidence>
<keyword evidence="3 5" id="KW-1133">Transmembrane helix</keyword>
<feature type="transmembrane region" description="Helical" evidence="5">
    <location>
        <begin position="21"/>
        <end position="44"/>
    </location>
</feature>
<dbReference type="PANTHER" id="PTHR24092">
    <property type="entry name" value="PROBABLE PHOSPHOLIPID-TRANSPORTING ATPASE"/>
    <property type="match status" value="1"/>
</dbReference>
<dbReference type="AlphaFoldDB" id="A0A914RNT6"/>
<dbReference type="PROSITE" id="PS00154">
    <property type="entry name" value="ATPASE_E1_E2"/>
    <property type="match status" value="1"/>
</dbReference>
<dbReference type="Proteomes" id="UP000887564">
    <property type="component" value="Unplaced"/>
</dbReference>
<evidence type="ECO:0000256" key="4">
    <source>
        <dbReference type="ARBA" id="ARBA00023136"/>
    </source>
</evidence>
<evidence type="ECO:0000256" key="2">
    <source>
        <dbReference type="ARBA" id="ARBA00022692"/>
    </source>
</evidence>
<evidence type="ECO:0000313" key="6">
    <source>
        <dbReference type="Proteomes" id="UP000887564"/>
    </source>
</evidence>
<dbReference type="PANTHER" id="PTHR24092:SF218">
    <property type="entry name" value="PHOSPHOLIPID-TRANSPORTING ATPASE"/>
    <property type="match status" value="1"/>
</dbReference>
<dbReference type="SUPFAM" id="SSF81665">
    <property type="entry name" value="Calcium ATPase, transmembrane domain M"/>
    <property type="match status" value="1"/>
</dbReference>
<dbReference type="GO" id="GO:0005886">
    <property type="term" value="C:plasma membrane"/>
    <property type="evidence" value="ECO:0007669"/>
    <property type="project" value="TreeGrafter"/>
</dbReference>
<name>A0A914RNT6_PAREQ</name>
<protein>
    <submittedName>
        <fullName evidence="7">Uncharacterized protein</fullName>
    </submittedName>
</protein>
<dbReference type="GO" id="GO:0140326">
    <property type="term" value="F:ATPase-coupled intramembrane lipid transporter activity"/>
    <property type="evidence" value="ECO:0007669"/>
    <property type="project" value="TreeGrafter"/>
</dbReference>
<dbReference type="WBParaSite" id="PEQ_0000356001-mRNA-1">
    <property type="protein sequence ID" value="PEQ_0000356001-mRNA-1"/>
    <property type="gene ID" value="PEQ_0000356001"/>
</dbReference>
<dbReference type="InterPro" id="IPR018303">
    <property type="entry name" value="ATPase_P-typ_P_site"/>
</dbReference>
<evidence type="ECO:0000256" key="5">
    <source>
        <dbReference type="SAM" id="Phobius"/>
    </source>
</evidence>
<evidence type="ECO:0000256" key="1">
    <source>
        <dbReference type="ARBA" id="ARBA00004370"/>
    </source>
</evidence>
<keyword evidence="6" id="KW-1185">Reference proteome</keyword>
<proteinExistence type="predicted"/>
<dbReference type="GO" id="GO:0045332">
    <property type="term" value="P:phospholipid translocation"/>
    <property type="evidence" value="ECO:0007669"/>
    <property type="project" value="TreeGrafter"/>
</dbReference>
<evidence type="ECO:0000256" key="3">
    <source>
        <dbReference type="ARBA" id="ARBA00022989"/>
    </source>
</evidence>
<organism evidence="6 7">
    <name type="scientific">Parascaris equorum</name>
    <name type="common">Equine roundworm</name>
    <dbReference type="NCBI Taxonomy" id="6256"/>
    <lineage>
        <taxon>Eukaryota</taxon>
        <taxon>Metazoa</taxon>
        <taxon>Ecdysozoa</taxon>
        <taxon>Nematoda</taxon>
        <taxon>Chromadorea</taxon>
        <taxon>Rhabditida</taxon>
        <taxon>Spirurina</taxon>
        <taxon>Ascaridomorpha</taxon>
        <taxon>Ascaridoidea</taxon>
        <taxon>Ascarididae</taxon>
        <taxon>Parascaris</taxon>
    </lineage>
</organism>